<keyword evidence="1" id="KW-0472">Membrane</keyword>
<keyword evidence="1" id="KW-0812">Transmembrane</keyword>
<feature type="transmembrane region" description="Helical" evidence="1">
    <location>
        <begin position="48"/>
        <end position="68"/>
    </location>
</feature>
<gene>
    <name evidence="2" type="ORF">HNP48_000688</name>
</gene>
<organism evidence="2 3">
    <name type="scientific">Acidovorax soli</name>
    <dbReference type="NCBI Taxonomy" id="592050"/>
    <lineage>
        <taxon>Bacteria</taxon>
        <taxon>Pseudomonadati</taxon>
        <taxon>Pseudomonadota</taxon>
        <taxon>Betaproteobacteria</taxon>
        <taxon>Burkholderiales</taxon>
        <taxon>Comamonadaceae</taxon>
        <taxon>Acidovorax</taxon>
    </lineage>
</organism>
<dbReference type="EMBL" id="JACHLK010000001">
    <property type="protein sequence ID" value="MBB6558024.1"/>
    <property type="molecule type" value="Genomic_DNA"/>
</dbReference>
<dbReference type="AlphaFoldDB" id="A0A7X0PA47"/>
<name>A0A7X0PA47_9BURK</name>
<feature type="transmembrane region" description="Helical" evidence="1">
    <location>
        <begin position="16"/>
        <end position="36"/>
    </location>
</feature>
<protein>
    <recommendedName>
        <fullName evidence="4">Type IV pilin accessory protein</fullName>
    </recommendedName>
</protein>
<proteinExistence type="predicted"/>
<dbReference type="Proteomes" id="UP000575083">
    <property type="component" value="Unassembled WGS sequence"/>
</dbReference>
<keyword evidence="3" id="KW-1185">Reference proteome</keyword>
<accession>A0A7X0PA47</accession>
<feature type="transmembrane region" description="Helical" evidence="1">
    <location>
        <begin position="75"/>
        <end position="96"/>
    </location>
</feature>
<sequence length="262" mass="29307">MNSQVKKRLLVPLRHFLVSLLVALAVAGLVFFVWFPGQIKDLAGGQKLFWTLVGVDVVCGPLLTLILYRPEKTRLALGIDLGLIAAIQLCALGYGLHTLAQARPLAFVFEVDRFRAVSYVDIQENDLIHVPDWFMPWSLNEARTVGLRPVSSSAERFDNINDSMQGIEAGQRPKRWQDYQLSIQQVFARAQPLTALYKKYPQRQQMIGDAVGAALNNAKAGDTNDGNSLVWLPLVSRHSLDWIVLLDPKSARIRAYIPLDGF</sequence>
<comment type="caution">
    <text evidence="2">The sequence shown here is derived from an EMBL/GenBank/DDBJ whole genome shotgun (WGS) entry which is preliminary data.</text>
</comment>
<evidence type="ECO:0000256" key="1">
    <source>
        <dbReference type="SAM" id="Phobius"/>
    </source>
</evidence>
<evidence type="ECO:0000313" key="2">
    <source>
        <dbReference type="EMBL" id="MBB6558024.1"/>
    </source>
</evidence>
<reference evidence="2 3" key="1">
    <citation type="submission" date="2020-08" db="EMBL/GenBank/DDBJ databases">
        <title>Functional genomics of gut bacteria from endangered species of beetles.</title>
        <authorList>
            <person name="Carlos-Shanley C."/>
        </authorList>
    </citation>
    <scope>NUCLEOTIDE SEQUENCE [LARGE SCALE GENOMIC DNA]</scope>
    <source>
        <strain evidence="2 3">S00198</strain>
    </source>
</reference>
<evidence type="ECO:0000313" key="3">
    <source>
        <dbReference type="Proteomes" id="UP000575083"/>
    </source>
</evidence>
<keyword evidence="1" id="KW-1133">Transmembrane helix</keyword>
<dbReference type="RefSeq" id="WP_184855426.1">
    <property type="nucleotide sequence ID" value="NZ_JACHLK010000001.1"/>
</dbReference>
<evidence type="ECO:0008006" key="4">
    <source>
        <dbReference type="Google" id="ProtNLM"/>
    </source>
</evidence>